<organism evidence="1 2">
    <name type="scientific">Gregarina niphandrodes</name>
    <name type="common">Septate eugregarine</name>
    <dbReference type="NCBI Taxonomy" id="110365"/>
    <lineage>
        <taxon>Eukaryota</taxon>
        <taxon>Sar</taxon>
        <taxon>Alveolata</taxon>
        <taxon>Apicomplexa</taxon>
        <taxon>Conoidasida</taxon>
        <taxon>Gregarinasina</taxon>
        <taxon>Eugregarinorida</taxon>
        <taxon>Gregarinidae</taxon>
        <taxon>Gregarina</taxon>
    </lineage>
</organism>
<dbReference type="Gene3D" id="3.40.1360.10">
    <property type="match status" value="1"/>
</dbReference>
<dbReference type="AlphaFoldDB" id="A0A023B556"/>
<dbReference type="GO" id="GO:0016853">
    <property type="term" value="F:isomerase activity"/>
    <property type="evidence" value="ECO:0007669"/>
    <property type="project" value="UniProtKB-KW"/>
</dbReference>
<dbReference type="GO" id="GO:0005694">
    <property type="term" value="C:chromosome"/>
    <property type="evidence" value="ECO:0007669"/>
    <property type="project" value="InterPro"/>
</dbReference>
<dbReference type="VEuPathDB" id="CryptoDB:GNI_093820"/>
<comment type="caution">
    <text evidence="1">The sequence shown here is derived from an EMBL/GenBank/DDBJ whole genome shotgun (WGS) entry which is preliminary data.</text>
</comment>
<dbReference type="SUPFAM" id="SSF56726">
    <property type="entry name" value="DNA topoisomerase IV, alpha subunit"/>
    <property type="match status" value="1"/>
</dbReference>
<dbReference type="RefSeq" id="XP_011130942.1">
    <property type="nucleotide sequence ID" value="XM_011132640.1"/>
</dbReference>
<evidence type="ECO:0000313" key="2">
    <source>
        <dbReference type="Proteomes" id="UP000019763"/>
    </source>
</evidence>
<sequence>LLYVGDYDPHGIHIYFQYVCSMCRGESDEVGLSECERVVLLGIDPDTADSLPESHMPLTSKDITLLNNLIINP</sequence>
<name>A0A023B556_GRENI</name>
<evidence type="ECO:0000313" key="1">
    <source>
        <dbReference type="EMBL" id="EZG58757.1"/>
    </source>
</evidence>
<protein>
    <submittedName>
        <fullName evidence="1">Topoisomerase VIA</fullName>
    </submittedName>
</protein>
<dbReference type="InterPro" id="IPR036078">
    <property type="entry name" value="Spo11/TopoVI_A_sf"/>
</dbReference>
<accession>A0A023B556</accession>
<reference evidence="1" key="1">
    <citation type="submission" date="2013-12" db="EMBL/GenBank/DDBJ databases">
        <authorList>
            <person name="Omoto C.K."/>
            <person name="Sibley D."/>
            <person name="Venepally P."/>
            <person name="Hadjithomas M."/>
            <person name="Karamycheva S."/>
            <person name="Brunk B."/>
            <person name="Roos D."/>
            <person name="Caler E."/>
            <person name="Lorenzi H."/>
        </authorList>
    </citation>
    <scope>NUCLEOTIDE SEQUENCE</scope>
</reference>
<gene>
    <name evidence="1" type="ORF">GNI_093820</name>
</gene>
<dbReference type="Proteomes" id="UP000019763">
    <property type="component" value="Unassembled WGS sequence"/>
</dbReference>
<proteinExistence type="predicted"/>
<feature type="non-terminal residue" evidence="1">
    <location>
        <position position="1"/>
    </location>
</feature>
<dbReference type="EMBL" id="AFNH02000701">
    <property type="protein sequence ID" value="EZG58757.1"/>
    <property type="molecule type" value="Genomic_DNA"/>
</dbReference>
<feature type="non-terminal residue" evidence="1">
    <location>
        <position position="73"/>
    </location>
</feature>
<keyword evidence="2" id="KW-1185">Reference proteome</keyword>
<dbReference type="GO" id="GO:0003677">
    <property type="term" value="F:DNA binding"/>
    <property type="evidence" value="ECO:0007669"/>
    <property type="project" value="InterPro"/>
</dbReference>
<dbReference type="GeneID" id="22913358"/>
<dbReference type="OrthoDB" id="2187496at2759"/>